<protein>
    <submittedName>
        <fullName evidence="2">Uncharacterized protein</fullName>
    </submittedName>
</protein>
<keyword evidence="3" id="KW-1185">Reference proteome</keyword>
<keyword evidence="1" id="KW-0812">Transmembrane</keyword>
<accession>A0ABC8SNI2</accession>
<dbReference type="Proteomes" id="UP001642360">
    <property type="component" value="Unassembled WGS sequence"/>
</dbReference>
<name>A0ABC8SNI2_9AQUA</name>
<feature type="non-terminal residue" evidence="2">
    <location>
        <position position="88"/>
    </location>
</feature>
<evidence type="ECO:0000313" key="3">
    <source>
        <dbReference type="Proteomes" id="UP001642360"/>
    </source>
</evidence>
<evidence type="ECO:0000256" key="1">
    <source>
        <dbReference type="SAM" id="Phobius"/>
    </source>
</evidence>
<evidence type="ECO:0000313" key="2">
    <source>
        <dbReference type="EMBL" id="CAK9158492.1"/>
    </source>
</evidence>
<reference evidence="2 3" key="1">
    <citation type="submission" date="2024-02" db="EMBL/GenBank/DDBJ databases">
        <authorList>
            <person name="Vignale AGUSTIN F."/>
            <person name="Sosa J E."/>
            <person name="Modenutti C."/>
        </authorList>
    </citation>
    <scope>NUCLEOTIDE SEQUENCE [LARGE SCALE GENOMIC DNA]</scope>
</reference>
<keyword evidence="1" id="KW-1133">Transmembrane helix</keyword>
<keyword evidence="1" id="KW-0472">Membrane</keyword>
<dbReference type="AlphaFoldDB" id="A0ABC8SNI2"/>
<organism evidence="2 3">
    <name type="scientific">Ilex paraguariensis</name>
    <name type="common">yerba mate</name>
    <dbReference type="NCBI Taxonomy" id="185542"/>
    <lineage>
        <taxon>Eukaryota</taxon>
        <taxon>Viridiplantae</taxon>
        <taxon>Streptophyta</taxon>
        <taxon>Embryophyta</taxon>
        <taxon>Tracheophyta</taxon>
        <taxon>Spermatophyta</taxon>
        <taxon>Magnoliopsida</taxon>
        <taxon>eudicotyledons</taxon>
        <taxon>Gunneridae</taxon>
        <taxon>Pentapetalae</taxon>
        <taxon>asterids</taxon>
        <taxon>campanulids</taxon>
        <taxon>Aquifoliales</taxon>
        <taxon>Aquifoliaceae</taxon>
        <taxon>Ilex</taxon>
    </lineage>
</organism>
<feature type="transmembrane region" description="Helical" evidence="1">
    <location>
        <begin position="51"/>
        <end position="69"/>
    </location>
</feature>
<feature type="non-terminal residue" evidence="2">
    <location>
        <position position="1"/>
    </location>
</feature>
<proteinExistence type="predicted"/>
<feature type="transmembrane region" description="Helical" evidence="1">
    <location>
        <begin position="15"/>
        <end position="39"/>
    </location>
</feature>
<dbReference type="EMBL" id="CAUOFW020003181">
    <property type="protein sequence ID" value="CAK9158492.1"/>
    <property type="molecule type" value="Genomic_DNA"/>
</dbReference>
<gene>
    <name evidence="2" type="ORF">ILEXP_LOCUS27136</name>
</gene>
<sequence length="88" mass="10071">GIKHPVHIIGGTEQYLWVLTMAPNNFMDSLSTSFTLWMYISNVVNNVRPSLRLGALLCLTLAHNIFWVYTNYPSYDLGDHENLKCIKV</sequence>
<comment type="caution">
    <text evidence="2">The sequence shown here is derived from an EMBL/GenBank/DDBJ whole genome shotgun (WGS) entry which is preliminary data.</text>
</comment>